<sequence length="56" mass="6346">MGRADGSDNRYLYSPSWRCCDSRHSCTACLLDWCVEPASVLQCTTVAWSNKNRSPF</sequence>
<evidence type="ECO:0000313" key="2">
    <source>
        <dbReference type="Proteomes" id="UP000807115"/>
    </source>
</evidence>
<organism evidence="1 2">
    <name type="scientific">Sorghum bicolor</name>
    <name type="common">Sorghum</name>
    <name type="synonym">Sorghum vulgare</name>
    <dbReference type="NCBI Taxonomy" id="4558"/>
    <lineage>
        <taxon>Eukaryota</taxon>
        <taxon>Viridiplantae</taxon>
        <taxon>Streptophyta</taxon>
        <taxon>Embryophyta</taxon>
        <taxon>Tracheophyta</taxon>
        <taxon>Spermatophyta</taxon>
        <taxon>Magnoliopsida</taxon>
        <taxon>Liliopsida</taxon>
        <taxon>Poales</taxon>
        <taxon>Poaceae</taxon>
        <taxon>PACMAD clade</taxon>
        <taxon>Panicoideae</taxon>
        <taxon>Andropogonodae</taxon>
        <taxon>Andropogoneae</taxon>
        <taxon>Sorghinae</taxon>
        <taxon>Sorghum</taxon>
    </lineage>
</organism>
<evidence type="ECO:0000313" key="1">
    <source>
        <dbReference type="EMBL" id="KAG0533333.1"/>
    </source>
</evidence>
<reference evidence="1" key="2">
    <citation type="submission" date="2020-10" db="EMBL/GenBank/DDBJ databases">
        <authorList>
            <person name="Cooper E.A."/>
            <person name="Brenton Z.W."/>
            <person name="Flinn B.S."/>
            <person name="Jenkins J."/>
            <person name="Shu S."/>
            <person name="Flowers D."/>
            <person name="Luo F."/>
            <person name="Wang Y."/>
            <person name="Xia P."/>
            <person name="Barry K."/>
            <person name="Daum C."/>
            <person name="Lipzen A."/>
            <person name="Yoshinaga Y."/>
            <person name="Schmutz J."/>
            <person name="Saski C."/>
            <person name="Vermerris W."/>
            <person name="Kresovich S."/>
        </authorList>
    </citation>
    <scope>NUCLEOTIDE SEQUENCE</scope>
</reference>
<dbReference type="EMBL" id="CM027683">
    <property type="protein sequence ID" value="KAG0533333.1"/>
    <property type="molecule type" value="Genomic_DNA"/>
</dbReference>
<dbReference type="AlphaFoldDB" id="A0A921R3J2"/>
<protein>
    <submittedName>
        <fullName evidence="1">Uncharacterized protein</fullName>
    </submittedName>
</protein>
<dbReference type="Proteomes" id="UP000807115">
    <property type="component" value="Chromosome 4"/>
</dbReference>
<reference evidence="1" key="1">
    <citation type="journal article" date="2019" name="BMC Genomics">
        <title>A new reference genome for Sorghum bicolor reveals high levels of sequence similarity between sweet and grain genotypes: implications for the genetics of sugar metabolism.</title>
        <authorList>
            <person name="Cooper E.A."/>
            <person name="Brenton Z.W."/>
            <person name="Flinn B.S."/>
            <person name="Jenkins J."/>
            <person name="Shu S."/>
            <person name="Flowers D."/>
            <person name="Luo F."/>
            <person name="Wang Y."/>
            <person name="Xia P."/>
            <person name="Barry K."/>
            <person name="Daum C."/>
            <person name="Lipzen A."/>
            <person name="Yoshinaga Y."/>
            <person name="Schmutz J."/>
            <person name="Saski C."/>
            <person name="Vermerris W."/>
            <person name="Kresovich S."/>
        </authorList>
    </citation>
    <scope>NUCLEOTIDE SEQUENCE</scope>
</reference>
<accession>A0A921R3J2</accession>
<proteinExistence type="predicted"/>
<name>A0A921R3J2_SORBI</name>
<gene>
    <name evidence="1" type="ORF">BDA96_04G184500</name>
</gene>
<comment type="caution">
    <text evidence="1">The sequence shown here is derived from an EMBL/GenBank/DDBJ whole genome shotgun (WGS) entry which is preliminary data.</text>
</comment>